<name>A0A2J6RH82_HYAVF</name>
<dbReference type="STRING" id="1149755.A0A2J6RH82"/>
<dbReference type="Pfam" id="PF07721">
    <property type="entry name" value="TPR_4"/>
    <property type="match status" value="1"/>
</dbReference>
<dbReference type="PANTHER" id="PTHR46082:SF6">
    <property type="entry name" value="AAA+ ATPASE DOMAIN-CONTAINING PROTEIN-RELATED"/>
    <property type="match status" value="1"/>
</dbReference>
<sequence>MAREKENWATISGPKKLRDNGPIRRSYSKVEWQILKPIIEQLKKQFSHSISGWGFEKNVKTAERRAILRSLGCGSNEVELEKKIICGRRLDRSKLARWKKMERIGCGACQDRELEVANPGGDSKSRMIKFEPILIEEEPVGHSEQQISDVGDVPSVDKGSNTTGEESSINLWELVDVVGSPTLTGLIRALAVEECENISILDLSGAGFEFQVNKSCKSIISCTSSNKPQVTPLDECFGSETNQAQQARWALPPSPLSELYPFPVSRIVLRDNTCRKCPLLSTELRMSEPECREKFRILEKLASGEIQTLEDSMWDIAWTRWNLGQFQIAEYWWRQVIAAKRINPGYHRLETFHARLKIVNCLRRQGRYQGARKFHEQLHQNILNSFPSDHYLALIQIRHYIIYSERQGTAKLKSAKKYSECEAILPWLIQLRREFASRSNKSAKHSALKSIGNYAHCMSRDGRYEEARRLLESASEWFRDVISIDDVWCHHFFREKAYVLRCQGQLGESEEIFRTLLQGQKAAKTAEMAELTSTMINLGEILMESGRDEEAATWFDEAYRLFVERGGLVHKRAMSYGEKLGFCYAKQGRSDKAILHFQHMAQNLTIDRAHDFNVCNEFIEEIQGWIADVKEMQLDRHLR</sequence>
<evidence type="ECO:0000313" key="3">
    <source>
        <dbReference type="Proteomes" id="UP000235786"/>
    </source>
</evidence>
<proteinExistence type="predicted"/>
<evidence type="ECO:0000256" key="1">
    <source>
        <dbReference type="SAM" id="MobiDB-lite"/>
    </source>
</evidence>
<evidence type="ECO:0000313" key="2">
    <source>
        <dbReference type="EMBL" id="PMD37882.1"/>
    </source>
</evidence>
<dbReference type="SUPFAM" id="SSF48452">
    <property type="entry name" value="TPR-like"/>
    <property type="match status" value="1"/>
</dbReference>
<accession>A0A2J6RH82</accession>
<dbReference type="InterPro" id="IPR011990">
    <property type="entry name" value="TPR-like_helical_dom_sf"/>
</dbReference>
<dbReference type="AlphaFoldDB" id="A0A2J6RH82"/>
<dbReference type="OrthoDB" id="3521172at2759"/>
<gene>
    <name evidence="2" type="ORF">L207DRAFT_530840</name>
</gene>
<reference evidence="2 3" key="1">
    <citation type="submission" date="2016-04" db="EMBL/GenBank/DDBJ databases">
        <title>A degradative enzymes factory behind the ericoid mycorrhizal symbiosis.</title>
        <authorList>
            <consortium name="DOE Joint Genome Institute"/>
            <person name="Martino E."/>
            <person name="Morin E."/>
            <person name="Grelet G."/>
            <person name="Kuo A."/>
            <person name="Kohler A."/>
            <person name="Daghino S."/>
            <person name="Barry K."/>
            <person name="Choi C."/>
            <person name="Cichocki N."/>
            <person name="Clum A."/>
            <person name="Copeland A."/>
            <person name="Hainaut M."/>
            <person name="Haridas S."/>
            <person name="Labutti K."/>
            <person name="Lindquist E."/>
            <person name="Lipzen A."/>
            <person name="Khouja H.-R."/>
            <person name="Murat C."/>
            <person name="Ohm R."/>
            <person name="Olson A."/>
            <person name="Spatafora J."/>
            <person name="Veneault-Fourrey C."/>
            <person name="Henrissat B."/>
            <person name="Grigoriev I."/>
            <person name="Martin F."/>
            <person name="Perotto S."/>
        </authorList>
    </citation>
    <scope>NUCLEOTIDE SEQUENCE [LARGE SCALE GENOMIC DNA]</scope>
    <source>
        <strain evidence="2 3">F</strain>
    </source>
</reference>
<dbReference type="Proteomes" id="UP000235786">
    <property type="component" value="Unassembled WGS sequence"/>
</dbReference>
<dbReference type="InterPro" id="IPR011717">
    <property type="entry name" value="TPR-4"/>
</dbReference>
<dbReference type="EMBL" id="KZ613948">
    <property type="protein sequence ID" value="PMD37882.1"/>
    <property type="molecule type" value="Genomic_DNA"/>
</dbReference>
<organism evidence="2 3">
    <name type="scientific">Hyaloscypha variabilis (strain UAMH 11265 / GT02V1 / F)</name>
    <name type="common">Meliniomyces variabilis</name>
    <dbReference type="NCBI Taxonomy" id="1149755"/>
    <lineage>
        <taxon>Eukaryota</taxon>
        <taxon>Fungi</taxon>
        <taxon>Dikarya</taxon>
        <taxon>Ascomycota</taxon>
        <taxon>Pezizomycotina</taxon>
        <taxon>Leotiomycetes</taxon>
        <taxon>Helotiales</taxon>
        <taxon>Hyaloscyphaceae</taxon>
        <taxon>Hyaloscypha</taxon>
        <taxon>Hyaloscypha variabilis</taxon>
    </lineage>
</organism>
<protein>
    <submittedName>
        <fullName evidence="2">TPR-like protein</fullName>
    </submittedName>
</protein>
<dbReference type="GO" id="GO:0042802">
    <property type="term" value="F:identical protein binding"/>
    <property type="evidence" value="ECO:0007669"/>
    <property type="project" value="InterPro"/>
</dbReference>
<dbReference type="InterPro" id="IPR053137">
    <property type="entry name" value="NLR-like"/>
</dbReference>
<dbReference type="PANTHER" id="PTHR46082">
    <property type="entry name" value="ATP/GTP-BINDING PROTEIN-RELATED"/>
    <property type="match status" value="1"/>
</dbReference>
<dbReference type="Gene3D" id="1.25.40.10">
    <property type="entry name" value="Tetratricopeptide repeat domain"/>
    <property type="match status" value="2"/>
</dbReference>
<keyword evidence="3" id="KW-1185">Reference proteome</keyword>
<dbReference type="Pfam" id="PF13374">
    <property type="entry name" value="TPR_10"/>
    <property type="match status" value="1"/>
</dbReference>
<feature type="region of interest" description="Disordered" evidence="1">
    <location>
        <begin position="144"/>
        <end position="164"/>
    </location>
</feature>